<dbReference type="PANTHER" id="PTHR42932:SF1">
    <property type="entry name" value="GENERAL STRESS PROTEIN 20U"/>
    <property type="match status" value="1"/>
</dbReference>
<dbReference type="PIRSF" id="PIRSF005900">
    <property type="entry name" value="Dps"/>
    <property type="match status" value="1"/>
</dbReference>
<dbReference type="InterPro" id="IPR012347">
    <property type="entry name" value="Ferritin-like"/>
</dbReference>
<keyword evidence="5" id="KW-1185">Reference proteome</keyword>
<sequence>MTTQQTSRPAVLQEFGTVRPVPLGLTADTRRYAAQRLNRVLADTHMLYALYKKGHWQVRGGLFHSLHLLFDRHAGEQQALVDELAERVQILGGVAVADPRHAAELTSVPRFPDGAEDVPDLLHRLLRTHEGILVDAREAATRLGALGDSGTEDLLVSSIVRTGERQVWFLAAEAANDASAPGNLRTR</sequence>
<dbReference type="CDD" id="cd01043">
    <property type="entry name" value="DPS"/>
    <property type="match status" value="1"/>
</dbReference>
<dbReference type="SUPFAM" id="SSF47240">
    <property type="entry name" value="Ferritin-like"/>
    <property type="match status" value="1"/>
</dbReference>
<name>A0ABY6PZZ7_9ACTN</name>
<feature type="domain" description="Ferritin/DPS" evidence="3">
    <location>
        <begin position="35"/>
        <end position="173"/>
    </location>
</feature>
<dbReference type="InterPro" id="IPR008331">
    <property type="entry name" value="Ferritin_DPS_dom"/>
</dbReference>
<dbReference type="Proteomes" id="UP001164963">
    <property type="component" value="Chromosome"/>
</dbReference>
<dbReference type="PRINTS" id="PR01346">
    <property type="entry name" value="HELNAPAPROT"/>
</dbReference>
<organism evidence="4 5">
    <name type="scientific">Streptomyces drozdowiczii</name>
    <dbReference type="NCBI Taxonomy" id="202862"/>
    <lineage>
        <taxon>Bacteria</taxon>
        <taxon>Bacillati</taxon>
        <taxon>Actinomycetota</taxon>
        <taxon>Actinomycetes</taxon>
        <taxon>Kitasatosporales</taxon>
        <taxon>Streptomycetaceae</taxon>
        <taxon>Streptomyces</taxon>
    </lineage>
</organism>
<dbReference type="Pfam" id="PF00210">
    <property type="entry name" value="Ferritin"/>
    <property type="match status" value="1"/>
</dbReference>
<evidence type="ECO:0000256" key="2">
    <source>
        <dbReference type="RuleBase" id="RU003875"/>
    </source>
</evidence>
<accession>A0ABY6PZZ7</accession>
<dbReference type="RefSeq" id="WP_265546437.1">
    <property type="nucleotide sequence ID" value="NZ_CP098740.1"/>
</dbReference>
<evidence type="ECO:0000313" key="5">
    <source>
        <dbReference type="Proteomes" id="UP001164963"/>
    </source>
</evidence>
<protein>
    <submittedName>
        <fullName evidence="4">DNA starvation/stationary phase protection protein</fullName>
    </submittedName>
</protein>
<reference evidence="4" key="1">
    <citation type="journal article" date="2022" name="Front. Microbiol.">
        <title>Mirubactin C rescues the lethal effect of cell wall biosynthesis mutations in Bacillus subtilis.</title>
        <authorList>
            <person name="Kepplinger B."/>
            <person name="Wen X."/>
            <person name="Tyler A.R."/>
            <person name="Kim B.Y."/>
            <person name="Brown J."/>
            <person name="Banks P."/>
            <person name="Dashti Y."/>
            <person name="Mackenzie E.S."/>
            <person name="Wills C."/>
            <person name="Kawai Y."/>
            <person name="Waldron K.J."/>
            <person name="Allenby N.E.E."/>
            <person name="Wu L.J."/>
            <person name="Hall M.J."/>
            <person name="Errington J."/>
        </authorList>
    </citation>
    <scope>NUCLEOTIDE SEQUENCE</scope>
    <source>
        <strain evidence="4">MDA8-470</strain>
    </source>
</reference>
<dbReference type="InterPro" id="IPR009078">
    <property type="entry name" value="Ferritin-like_SF"/>
</dbReference>
<dbReference type="PROSITE" id="PS00819">
    <property type="entry name" value="DPS_2"/>
    <property type="match status" value="1"/>
</dbReference>
<evidence type="ECO:0000313" key="4">
    <source>
        <dbReference type="EMBL" id="UZK57937.1"/>
    </source>
</evidence>
<dbReference type="EMBL" id="CP098740">
    <property type="protein sequence ID" value="UZK57937.1"/>
    <property type="molecule type" value="Genomic_DNA"/>
</dbReference>
<comment type="similarity">
    <text evidence="1 2">Belongs to the Dps family.</text>
</comment>
<gene>
    <name evidence="4" type="ORF">NEH16_31050</name>
</gene>
<dbReference type="PANTHER" id="PTHR42932">
    <property type="entry name" value="GENERAL STRESS PROTEIN 20U"/>
    <property type="match status" value="1"/>
</dbReference>
<dbReference type="InterPro" id="IPR023188">
    <property type="entry name" value="DPS_DNA-bd_CS"/>
</dbReference>
<evidence type="ECO:0000256" key="1">
    <source>
        <dbReference type="ARBA" id="ARBA00009497"/>
    </source>
</evidence>
<dbReference type="PROSITE" id="PS00818">
    <property type="entry name" value="DPS_1"/>
    <property type="match status" value="1"/>
</dbReference>
<evidence type="ECO:0000259" key="3">
    <source>
        <dbReference type="Pfam" id="PF00210"/>
    </source>
</evidence>
<dbReference type="Gene3D" id="1.20.1260.10">
    <property type="match status" value="1"/>
</dbReference>
<dbReference type="InterPro" id="IPR002177">
    <property type="entry name" value="DPS_DNA-bd"/>
</dbReference>
<proteinExistence type="inferred from homology"/>